<sequence>MISYGQRTPNNIFLKKYINSYTFSLGKIEKTSNKFIARAFPTFYTQLYFEFCGNISYIEKKEKIEKIEKRTYVNAGVGEWFDIFEIEKSFKNVSVKNFKVDLHPHTLMEVFNISPKELVMQNLRVEDIWLNKQDCIDMIEQIEQSISGEEMILIFEKYFLKLLSTKVIKNNNLYVNDFLNHNPSLNEFSKQIGFSTRWVQKEYSKIFGLTFKELQNNIRFLKTIEKIENHIASNFSLNFSLLAHECNYYDQAHFIKEFKKFTGMTPSSYVKTIYKDKVLFYW</sequence>
<evidence type="ECO:0000313" key="5">
    <source>
        <dbReference type="EMBL" id="PHO08648.1"/>
    </source>
</evidence>
<keyword evidence="6" id="KW-1185">Reference proteome</keyword>
<dbReference type="Pfam" id="PF12833">
    <property type="entry name" value="HTH_18"/>
    <property type="match status" value="1"/>
</dbReference>
<dbReference type="RefSeq" id="WP_099335390.1">
    <property type="nucleotide sequence ID" value="NZ_CP042812.1"/>
</dbReference>
<protein>
    <recommendedName>
        <fullName evidence="4">HTH araC/xylS-type domain-containing protein</fullName>
    </recommendedName>
</protein>
<proteinExistence type="predicted"/>
<dbReference type="PANTHER" id="PTHR43280:SF2">
    <property type="entry name" value="HTH-TYPE TRANSCRIPTIONAL REGULATOR EXSA"/>
    <property type="match status" value="1"/>
</dbReference>
<evidence type="ECO:0000313" key="6">
    <source>
        <dbReference type="Proteomes" id="UP000221384"/>
    </source>
</evidence>
<gene>
    <name evidence="5" type="ORF">CPG37_13455</name>
</gene>
<evidence type="ECO:0000256" key="1">
    <source>
        <dbReference type="ARBA" id="ARBA00023015"/>
    </source>
</evidence>
<name>A0ABX4LQP0_9BACT</name>
<keyword evidence="2" id="KW-0238">DNA-binding</keyword>
<dbReference type="Proteomes" id="UP000221384">
    <property type="component" value="Unassembled WGS sequence"/>
</dbReference>
<dbReference type="SMART" id="SM00342">
    <property type="entry name" value="HTH_ARAC"/>
    <property type="match status" value="1"/>
</dbReference>
<keyword evidence="3" id="KW-0804">Transcription</keyword>
<accession>A0ABX4LQP0</accession>
<dbReference type="Gene3D" id="1.10.10.60">
    <property type="entry name" value="Homeodomain-like"/>
    <property type="match status" value="1"/>
</dbReference>
<comment type="caution">
    <text evidence="5">The sequence shown here is derived from an EMBL/GenBank/DDBJ whole genome shotgun (WGS) entry which is preliminary data.</text>
</comment>
<keyword evidence="1" id="KW-0805">Transcription regulation</keyword>
<dbReference type="EMBL" id="NWVW01000026">
    <property type="protein sequence ID" value="PHO08648.1"/>
    <property type="molecule type" value="Genomic_DNA"/>
</dbReference>
<dbReference type="PANTHER" id="PTHR43280">
    <property type="entry name" value="ARAC-FAMILY TRANSCRIPTIONAL REGULATOR"/>
    <property type="match status" value="1"/>
</dbReference>
<organism evidence="5 6">
    <name type="scientific">Malaciobacter canalis</name>
    <dbReference type="NCBI Taxonomy" id="1912871"/>
    <lineage>
        <taxon>Bacteria</taxon>
        <taxon>Pseudomonadati</taxon>
        <taxon>Campylobacterota</taxon>
        <taxon>Epsilonproteobacteria</taxon>
        <taxon>Campylobacterales</taxon>
        <taxon>Arcobacteraceae</taxon>
        <taxon>Malaciobacter</taxon>
    </lineage>
</organism>
<feature type="domain" description="HTH araC/xylS-type" evidence="4">
    <location>
        <begin position="169"/>
        <end position="272"/>
    </location>
</feature>
<dbReference type="InterPro" id="IPR009057">
    <property type="entry name" value="Homeodomain-like_sf"/>
</dbReference>
<dbReference type="PROSITE" id="PS01124">
    <property type="entry name" value="HTH_ARAC_FAMILY_2"/>
    <property type="match status" value="1"/>
</dbReference>
<dbReference type="SUPFAM" id="SSF46689">
    <property type="entry name" value="Homeodomain-like"/>
    <property type="match status" value="1"/>
</dbReference>
<evidence type="ECO:0000259" key="4">
    <source>
        <dbReference type="PROSITE" id="PS01124"/>
    </source>
</evidence>
<reference evidence="5 6" key="1">
    <citation type="submission" date="2017-09" db="EMBL/GenBank/DDBJ databases">
        <authorList>
            <person name="Perez-Cataluna A."/>
            <person name="Figueras M.J."/>
            <person name="Salas-Masso N."/>
        </authorList>
    </citation>
    <scope>NUCLEOTIDE SEQUENCE [LARGE SCALE GENOMIC DNA]</scope>
    <source>
        <strain evidence="5 6">F138-33</strain>
    </source>
</reference>
<dbReference type="InterPro" id="IPR018060">
    <property type="entry name" value="HTH_AraC"/>
</dbReference>
<evidence type="ECO:0000256" key="2">
    <source>
        <dbReference type="ARBA" id="ARBA00023125"/>
    </source>
</evidence>
<evidence type="ECO:0000256" key="3">
    <source>
        <dbReference type="ARBA" id="ARBA00023163"/>
    </source>
</evidence>